<keyword evidence="1" id="KW-0472">Membrane</keyword>
<dbReference type="AlphaFoldDB" id="A0A816ZK57"/>
<feature type="transmembrane region" description="Helical" evidence="1">
    <location>
        <begin position="9"/>
        <end position="26"/>
    </location>
</feature>
<keyword evidence="1" id="KW-1133">Transmembrane helix</keyword>
<organism evidence="2">
    <name type="scientific">Brassica napus</name>
    <name type="common">Rape</name>
    <dbReference type="NCBI Taxonomy" id="3708"/>
    <lineage>
        <taxon>Eukaryota</taxon>
        <taxon>Viridiplantae</taxon>
        <taxon>Streptophyta</taxon>
        <taxon>Embryophyta</taxon>
        <taxon>Tracheophyta</taxon>
        <taxon>Spermatophyta</taxon>
        <taxon>Magnoliopsida</taxon>
        <taxon>eudicotyledons</taxon>
        <taxon>Gunneridae</taxon>
        <taxon>Pentapetalae</taxon>
        <taxon>rosids</taxon>
        <taxon>malvids</taxon>
        <taxon>Brassicales</taxon>
        <taxon>Brassicaceae</taxon>
        <taxon>Brassiceae</taxon>
        <taxon>Brassica</taxon>
    </lineage>
</organism>
<name>A0A816ZK57_BRANA</name>
<gene>
    <name evidence="2" type="ORF">DARMORV10_A07P40390.1</name>
</gene>
<sequence length="60" mass="6968">MRFKKREQWLVFTSIILAAHISPLLYKPKVSFRCLGPLVLSFLAPFVYSSIGIVFFSFKK</sequence>
<reference evidence="2" key="1">
    <citation type="submission" date="2021-01" db="EMBL/GenBank/DDBJ databases">
        <authorList>
            <consortium name="Genoscope - CEA"/>
            <person name="William W."/>
        </authorList>
    </citation>
    <scope>NUCLEOTIDE SEQUENCE</scope>
</reference>
<accession>A0A816ZK57</accession>
<evidence type="ECO:0000313" key="2">
    <source>
        <dbReference type="EMBL" id="CAF2200381.1"/>
    </source>
</evidence>
<feature type="transmembrane region" description="Helical" evidence="1">
    <location>
        <begin position="38"/>
        <end position="58"/>
    </location>
</feature>
<proteinExistence type="predicted"/>
<protein>
    <submittedName>
        <fullName evidence="2">(rape) hypothetical protein</fullName>
    </submittedName>
</protein>
<dbReference type="EMBL" id="HG994361">
    <property type="protein sequence ID" value="CAF2200381.1"/>
    <property type="molecule type" value="Genomic_DNA"/>
</dbReference>
<keyword evidence="1" id="KW-0812">Transmembrane</keyword>
<evidence type="ECO:0000256" key="1">
    <source>
        <dbReference type="SAM" id="Phobius"/>
    </source>
</evidence>
<dbReference type="Proteomes" id="UP001295469">
    <property type="component" value="Chromosome A07"/>
</dbReference>